<dbReference type="PROSITE" id="PS01187">
    <property type="entry name" value="EGF_CA"/>
    <property type="match status" value="1"/>
</dbReference>
<dbReference type="GO" id="GO:0005576">
    <property type="term" value="C:extracellular region"/>
    <property type="evidence" value="ECO:0007669"/>
    <property type="project" value="UniProtKB-SubCell"/>
</dbReference>
<keyword evidence="4" id="KW-0732">Signal</keyword>
<evidence type="ECO:0000256" key="6">
    <source>
        <dbReference type="ARBA" id="ARBA00023180"/>
    </source>
</evidence>
<keyword evidence="3 7" id="KW-0245">EGF-like domain</keyword>
<dbReference type="PROSITE" id="PS50026">
    <property type="entry name" value="EGF_3"/>
    <property type="match status" value="1"/>
</dbReference>
<evidence type="ECO:0000313" key="10">
    <source>
        <dbReference type="Proteomes" id="UP000095280"/>
    </source>
</evidence>
<protein>
    <submittedName>
        <fullName evidence="11">VWFD domain-containing protein</fullName>
    </submittedName>
</protein>
<keyword evidence="5" id="KW-1015">Disulfide bond</keyword>
<accession>A0A1I8J3D5</accession>
<dbReference type="InterPro" id="IPR052749">
    <property type="entry name" value="Alpha-tectorin"/>
</dbReference>
<dbReference type="InterPro" id="IPR000742">
    <property type="entry name" value="EGF"/>
</dbReference>
<organism evidence="10 11">
    <name type="scientific">Macrostomum lignano</name>
    <dbReference type="NCBI Taxonomy" id="282301"/>
    <lineage>
        <taxon>Eukaryota</taxon>
        <taxon>Metazoa</taxon>
        <taxon>Spiralia</taxon>
        <taxon>Lophotrochozoa</taxon>
        <taxon>Platyhelminthes</taxon>
        <taxon>Rhabditophora</taxon>
        <taxon>Macrostomorpha</taxon>
        <taxon>Macrostomida</taxon>
        <taxon>Macrostomidae</taxon>
        <taxon>Macrostomum</taxon>
    </lineage>
</organism>
<feature type="domain" description="VWFD" evidence="9">
    <location>
        <begin position="162"/>
        <end position="351"/>
    </location>
</feature>
<dbReference type="InterPro" id="IPR018097">
    <property type="entry name" value="EGF_Ca-bd_CS"/>
</dbReference>
<dbReference type="Pfam" id="PF13330">
    <property type="entry name" value="Mucin2_WxxW"/>
    <property type="match status" value="1"/>
</dbReference>
<evidence type="ECO:0000259" key="9">
    <source>
        <dbReference type="PROSITE" id="PS51233"/>
    </source>
</evidence>
<feature type="domain" description="EGF-like" evidence="8">
    <location>
        <begin position="119"/>
        <end position="157"/>
    </location>
</feature>
<keyword evidence="6" id="KW-0325">Glycoprotein</keyword>
<dbReference type="Pfam" id="PF12947">
    <property type="entry name" value="EGF_3"/>
    <property type="match status" value="1"/>
</dbReference>
<comment type="subcellular location">
    <subcellularLocation>
        <location evidence="1">Secreted</location>
    </subcellularLocation>
</comment>
<evidence type="ECO:0000256" key="2">
    <source>
        <dbReference type="ARBA" id="ARBA00022525"/>
    </source>
</evidence>
<dbReference type="Gene3D" id="2.10.25.10">
    <property type="entry name" value="Laminin"/>
    <property type="match status" value="1"/>
</dbReference>
<dbReference type="CDD" id="cd00054">
    <property type="entry name" value="EGF_CA"/>
    <property type="match status" value="1"/>
</dbReference>
<dbReference type="InterPro" id="IPR024731">
    <property type="entry name" value="NELL2-like_EGF"/>
</dbReference>
<evidence type="ECO:0000256" key="3">
    <source>
        <dbReference type="ARBA" id="ARBA00022536"/>
    </source>
</evidence>
<evidence type="ECO:0000256" key="4">
    <source>
        <dbReference type="ARBA" id="ARBA00022729"/>
    </source>
</evidence>
<proteinExistence type="predicted"/>
<dbReference type="InterPro" id="IPR025155">
    <property type="entry name" value="WxxW_domain"/>
</dbReference>
<comment type="caution">
    <text evidence="7">Lacks conserved residue(s) required for the propagation of feature annotation.</text>
</comment>
<dbReference type="FunFam" id="2.10.25.10:FF:000049">
    <property type="entry name" value="Fibrillin 2"/>
    <property type="match status" value="1"/>
</dbReference>
<dbReference type="GO" id="GO:0005509">
    <property type="term" value="F:calcium ion binding"/>
    <property type="evidence" value="ECO:0007669"/>
    <property type="project" value="InterPro"/>
</dbReference>
<reference evidence="11" key="1">
    <citation type="submission" date="2016-11" db="UniProtKB">
        <authorList>
            <consortium name="WormBaseParasite"/>
        </authorList>
    </citation>
    <scope>IDENTIFICATION</scope>
</reference>
<evidence type="ECO:0000256" key="1">
    <source>
        <dbReference type="ARBA" id="ARBA00004613"/>
    </source>
</evidence>
<dbReference type="PANTHER" id="PTHR46160">
    <property type="entry name" value="ALPHA-TECTORIN-RELATED"/>
    <property type="match status" value="1"/>
</dbReference>
<dbReference type="Pfam" id="PF00094">
    <property type="entry name" value="VWD"/>
    <property type="match status" value="1"/>
</dbReference>
<evidence type="ECO:0000313" key="11">
    <source>
        <dbReference type="WBParaSite" id="maker-uti_cns_0045516-snap-gene-0.8-mRNA-1"/>
    </source>
</evidence>
<name>A0A1I8J3D5_9PLAT</name>
<keyword evidence="2" id="KW-0964">Secreted</keyword>
<evidence type="ECO:0000259" key="8">
    <source>
        <dbReference type="PROSITE" id="PS50026"/>
    </source>
</evidence>
<dbReference type="InterPro" id="IPR000152">
    <property type="entry name" value="EGF-type_Asp/Asn_hydroxyl_site"/>
</dbReference>
<dbReference type="PROSITE" id="PS51233">
    <property type="entry name" value="VWFD"/>
    <property type="match status" value="1"/>
</dbReference>
<dbReference type="SMART" id="SM00179">
    <property type="entry name" value="EGF_CA"/>
    <property type="match status" value="1"/>
</dbReference>
<dbReference type="SMART" id="SM00216">
    <property type="entry name" value="VWD"/>
    <property type="match status" value="1"/>
</dbReference>
<dbReference type="InterPro" id="IPR001846">
    <property type="entry name" value="VWF_type-D"/>
</dbReference>
<evidence type="ECO:0000256" key="7">
    <source>
        <dbReference type="PROSITE-ProRule" id="PRU00076"/>
    </source>
</evidence>
<dbReference type="WBParaSite" id="maker-uti_cns_0045516-snap-gene-0.8-mRNA-1">
    <property type="protein sequence ID" value="maker-uti_cns_0045516-snap-gene-0.8-mRNA-1"/>
    <property type="gene ID" value="maker-uti_cns_0045516-snap-gene-0.8"/>
</dbReference>
<dbReference type="SMART" id="SM00181">
    <property type="entry name" value="EGF"/>
    <property type="match status" value="1"/>
</dbReference>
<evidence type="ECO:0000256" key="5">
    <source>
        <dbReference type="ARBA" id="ARBA00023157"/>
    </source>
</evidence>
<dbReference type="AlphaFoldDB" id="A0A1I8J3D5"/>
<keyword evidence="10" id="KW-1185">Reference proteome</keyword>
<dbReference type="InterPro" id="IPR001881">
    <property type="entry name" value="EGF-like_Ca-bd_dom"/>
</dbReference>
<sequence>MVLWYSLHTLTVTHFYSFNCTGARDLIAPKSKWTAYCNSDKDPSDGDNENINFARVVCSEICNSPIDWKCRVAGTGLSASATGQNFSTPCSREGIVCDKSQNKAAGCSDYEVSYLCPADIDECALKLHNCDPNAQCINTPGSYKCQCKTGYFGDGFNCRTGAACSAFGNVHVVTFDGAHQVGGSRCDFQLAANCNATAGSKYAFSVDIQQDLIGGAKVFVAGVLVRVYDLTIMAHNEHGVTVNGMPITPSLNTYSGNLAGHPNSSVTITYMWNDIVITTDYGLEVFYDMRRYLATVISPQLAGIEPCGLCGNSDGHQANDFTPKGANTTSSDKAAVYASWMTANQSNSNCKKEEISRPVESSSVSSASVMVVCNAILSNYAFSTYLADATLRGVFNDACHSDMAAPFDNLQLCQLTTAFYKVLSARGLLSSAQLFPPGLCQGKQCK</sequence>
<dbReference type="Proteomes" id="UP000095280">
    <property type="component" value="Unplaced"/>
</dbReference>
<dbReference type="SUPFAM" id="SSF57196">
    <property type="entry name" value="EGF/Laminin"/>
    <property type="match status" value="1"/>
</dbReference>
<dbReference type="PROSITE" id="PS00010">
    <property type="entry name" value="ASX_HYDROXYL"/>
    <property type="match status" value="1"/>
</dbReference>
<dbReference type="PANTHER" id="PTHR46160:SF9">
    <property type="entry name" value="PROTEIN PRY2-RELATED"/>
    <property type="match status" value="1"/>
</dbReference>